<accession>A0A2K3D586</accession>
<feature type="region of interest" description="Disordered" evidence="1">
    <location>
        <begin position="248"/>
        <end position="267"/>
    </location>
</feature>
<dbReference type="GeneID" id="66055683"/>
<dbReference type="InterPro" id="IPR016181">
    <property type="entry name" value="Acyl_CoA_acyltransferase"/>
</dbReference>
<dbReference type="Pfam" id="PF23209">
    <property type="entry name" value="IDM1_C"/>
    <property type="match status" value="1"/>
</dbReference>
<dbReference type="OrthoDB" id="1903104at2759"/>
<evidence type="ECO:0000313" key="4">
    <source>
        <dbReference type="Proteomes" id="UP000006906"/>
    </source>
</evidence>
<feature type="region of interest" description="Disordered" evidence="1">
    <location>
        <begin position="166"/>
        <end position="188"/>
    </location>
</feature>
<dbReference type="InterPro" id="IPR000182">
    <property type="entry name" value="GNAT_dom"/>
</dbReference>
<feature type="compositionally biased region" description="Low complexity" evidence="1">
    <location>
        <begin position="177"/>
        <end position="188"/>
    </location>
</feature>
<dbReference type="PANTHER" id="PTHR47025:SF2">
    <property type="entry name" value="AUTOIMMUNE REGULATOR"/>
    <property type="match status" value="1"/>
</dbReference>
<dbReference type="GO" id="GO:0016747">
    <property type="term" value="F:acyltransferase activity, transferring groups other than amino-acyl groups"/>
    <property type="evidence" value="ECO:0007669"/>
    <property type="project" value="InterPro"/>
</dbReference>
<proteinExistence type="predicted"/>
<dbReference type="PANTHER" id="PTHR47025">
    <property type="entry name" value="AUTOIMMUNE REGULATOR"/>
    <property type="match status" value="1"/>
</dbReference>
<dbReference type="RefSeq" id="XP_042918761.1">
    <property type="nucleotide sequence ID" value="XM_043068666.1"/>
</dbReference>
<dbReference type="Gramene" id="PNW75686">
    <property type="protein sequence ID" value="PNW75686"/>
    <property type="gene ID" value="CHLRE_12g536850v5"/>
</dbReference>
<evidence type="ECO:0000313" key="3">
    <source>
        <dbReference type="EMBL" id="PNW75686.1"/>
    </source>
</evidence>
<dbReference type="AlphaFoldDB" id="A0A2K3D586"/>
<feature type="region of interest" description="Disordered" evidence="1">
    <location>
        <begin position="550"/>
        <end position="574"/>
    </location>
</feature>
<dbReference type="SUPFAM" id="SSF55729">
    <property type="entry name" value="Acyl-CoA N-acyltransferases (Nat)"/>
    <property type="match status" value="1"/>
</dbReference>
<organism evidence="3 4">
    <name type="scientific">Chlamydomonas reinhardtii</name>
    <name type="common">Chlamydomonas smithii</name>
    <dbReference type="NCBI Taxonomy" id="3055"/>
    <lineage>
        <taxon>Eukaryota</taxon>
        <taxon>Viridiplantae</taxon>
        <taxon>Chlorophyta</taxon>
        <taxon>core chlorophytes</taxon>
        <taxon>Chlorophyceae</taxon>
        <taxon>CS clade</taxon>
        <taxon>Chlamydomonadales</taxon>
        <taxon>Chlamydomonadaceae</taxon>
        <taxon>Chlamydomonas</taxon>
    </lineage>
</organism>
<dbReference type="PROSITE" id="PS51186">
    <property type="entry name" value="GNAT"/>
    <property type="match status" value="1"/>
</dbReference>
<reference evidence="3 4" key="1">
    <citation type="journal article" date="2007" name="Science">
        <title>The Chlamydomonas genome reveals the evolution of key animal and plant functions.</title>
        <authorList>
            <person name="Merchant S.S."/>
            <person name="Prochnik S.E."/>
            <person name="Vallon O."/>
            <person name="Harris E.H."/>
            <person name="Karpowicz S.J."/>
            <person name="Witman G.B."/>
            <person name="Terry A."/>
            <person name="Salamov A."/>
            <person name="Fritz-Laylin L.K."/>
            <person name="Marechal-Drouard L."/>
            <person name="Marshall W.F."/>
            <person name="Qu L.H."/>
            <person name="Nelson D.R."/>
            <person name="Sanderfoot A.A."/>
            <person name="Spalding M.H."/>
            <person name="Kapitonov V.V."/>
            <person name="Ren Q."/>
            <person name="Ferris P."/>
            <person name="Lindquist E."/>
            <person name="Shapiro H."/>
            <person name="Lucas S.M."/>
            <person name="Grimwood J."/>
            <person name="Schmutz J."/>
            <person name="Cardol P."/>
            <person name="Cerutti H."/>
            <person name="Chanfreau G."/>
            <person name="Chen C.L."/>
            <person name="Cognat V."/>
            <person name="Croft M.T."/>
            <person name="Dent R."/>
            <person name="Dutcher S."/>
            <person name="Fernandez E."/>
            <person name="Fukuzawa H."/>
            <person name="Gonzalez-Ballester D."/>
            <person name="Gonzalez-Halphen D."/>
            <person name="Hallmann A."/>
            <person name="Hanikenne M."/>
            <person name="Hippler M."/>
            <person name="Inwood W."/>
            <person name="Jabbari K."/>
            <person name="Kalanon M."/>
            <person name="Kuras R."/>
            <person name="Lefebvre P.A."/>
            <person name="Lemaire S.D."/>
            <person name="Lobanov A.V."/>
            <person name="Lohr M."/>
            <person name="Manuell A."/>
            <person name="Meier I."/>
            <person name="Mets L."/>
            <person name="Mittag M."/>
            <person name="Mittelmeier T."/>
            <person name="Moroney J.V."/>
            <person name="Moseley J."/>
            <person name="Napoli C."/>
            <person name="Nedelcu A.M."/>
            <person name="Niyogi K."/>
            <person name="Novoselov S.V."/>
            <person name="Paulsen I.T."/>
            <person name="Pazour G."/>
            <person name="Purton S."/>
            <person name="Ral J.P."/>
            <person name="Riano-Pachon D.M."/>
            <person name="Riekhof W."/>
            <person name="Rymarquis L."/>
            <person name="Schroda M."/>
            <person name="Stern D."/>
            <person name="Umen J."/>
            <person name="Willows R."/>
            <person name="Wilson N."/>
            <person name="Zimmer S.L."/>
            <person name="Allmer J."/>
            <person name="Balk J."/>
            <person name="Bisova K."/>
            <person name="Chen C.J."/>
            <person name="Elias M."/>
            <person name="Gendler K."/>
            <person name="Hauser C."/>
            <person name="Lamb M.R."/>
            <person name="Ledford H."/>
            <person name="Long J.C."/>
            <person name="Minagawa J."/>
            <person name="Page M.D."/>
            <person name="Pan J."/>
            <person name="Pootakham W."/>
            <person name="Roje S."/>
            <person name="Rose A."/>
            <person name="Stahlberg E."/>
            <person name="Terauchi A.M."/>
            <person name="Yang P."/>
            <person name="Ball S."/>
            <person name="Bowler C."/>
            <person name="Dieckmann C.L."/>
            <person name="Gladyshev V.N."/>
            <person name="Green P."/>
            <person name="Jorgensen R."/>
            <person name="Mayfield S."/>
            <person name="Mueller-Roeber B."/>
            <person name="Rajamani S."/>
            <person name="Sayre R.T."/>
            <person name="Brokstein P."/>
            <person name="Dubchak I."/>
            <person name="Goodstein D."/>
            <person name="Hornick L."/>
            <person name="Huang Y.W."/>
            <person name="Jhaveri J."/>
            <person name="Luo Y."/>
            <person name="Martinez D."/>
            <person name="Ngau W.C."/>
            <person name="Otillar B."/>
            <person name="Poliakov A."/>
            <person name="Porter A."/>
            <person name="Szajkowski L."/>
            <person name="Werner G."/>
            <person name="Zhou K."/>
            <person name="Grigoriev I.V."/>
            <person name="Rokhsar D.S."/>
            <person name="Grossman A.R."/>
        </authorList>
    </citation>
    <scope>NUCLEOTIDE SEQUENCE [LARGE SCALE GENOMIC DNA]</scope>
    <source>
        <strain evidence="4">CC-503</strain>
    </source>
</reference>
<feature type="region of interest" description="Disordered" evidence="1">
    <location>
        <begin position="211"/>
        <end position="233"/>
    </location>
</feature>
<evidence type="ECO:0000256" key="1">
    <source>
        <dbReference type="SAM" id="MobiDB-lite"/>
    </source>
</evidence>
<dbReference type="KEGG" id="cre:CHLRE_12g536850v5"/>
<keyword evidence="4" id="KW-1185">Reference proteome</keyword>
<dbReference type="InParanoid" id="A0A2K3D586"/>
<feature type="region of interest" description="Disordered" evidence="1">
    <location>
        <begin position="1"/>
        <end position="22"/>
    </location>
</feature>
<dbReference type="EMBL" id="CM008973">
    <property type="protein sequence ID" value="PNW75686.1"/>
    <property type="molecule type" value="Genomic_DNA"/>
</dbReference>
<feature type="compositionally biased region" description="Acidic residues" evidence="1">
    <location>
        <begin position="255"/>
        <end position="266"/>
    </location>
</feature>
<feature type="compositionally biased region" description="Polar residues" evidence="1">
    <location>
        <begin position="11"/>
        <end position="22"/>
    </location>
</feature>
<sequence>MPASASGGSAPCTQQQAPSPSLASPGCFRFALTDGARRDAARWAAAGPGTSSASAADLHACRAAGSANTVAISDWGLRLLAFGGSSVFRGAPLLASISLTTAAGAGAGAGGAGQAAAPAPVAAGAAAGSAAGWAARATSGATSSPSSSSSSSTLRSAQPLFSLADATANGGSRRGGRQQQQLQQPAAAAGADADLDIAGAEALLKEMLGQGGAMGGSSSGSSSKGREALPSASRAVRWAADAAAAEGAGGGFMDGGDEEDDQEAAAEAERALARVQCGFCGRSLGRRGARSSLLCDCCHRPFHADCCRYRGVTTRRSQPQAEGQGGGGGRGVDAGSWFHSPDCAAVSTQWSGRAAAGPQPAAASRTWLLLPTQLRGGSSSQAEARDGLQQAAGVLAGEYGPRVVDAVLDSDWAVLLRDPRGTAVSAATLDVYGREVVVMDLVATAEQARGQGHTRALLDAVADWLTEADIRQWVVALPTPASASPLAALGGDGGADEDEAAAARRLQRQYSARGFRKLPRWQQRDWARQLPGFPERQGGVEGSLLMVRPLPAAKGQRRSGEREGGEEEAGGRGRGGAVVGLVRGVAGGVGGAVRGLWGYVTLGGRQ</sequence>
<dbReference type="Proteomes" id="UP000006906">
    <property type="component" value="Chromosome 12"/>
</dbReference>
<feature type="domain" description="N-acetyltransferase" evidence="2">
    <location>
        <begin position="372"/>
        <end position="551"/>
    </location>
</feature>
<gene>
    <name evidence="3" type="ORF">CHLRE_12g536850v5</name>
</gene>
<dbReference type="Gene3D" id="3.40.630.30">
    <property type="match status" value="1"/>
</dbReference>
<evidence type="ECO:0000259" key="2">
    <source>
        <dbReference type="PROSITE" id="PS51186"/>
    </source>
</evidence>
<name>A0A2K3D586_CHLRE</name>
<dbReference type="CDD" id="cd15489">
    <property type="entry name" value="PHD_SF"/>
    <property type="match status" value="1"/>
</dbReference>
<dbReference type="InterPro" id="IPR056511">
    <property type="entry name" value="IDM1_C"/>
</dbReference>
<protein>
    <recommendedName>
        <fullName evidence="2">N-acetyltransferase domain-containing protein</fullName>
    </recommendedName>
</protein>